<dbReference type="SMART" id="SM00044">
    <property type="entry name" value="CYCc"/>
    <property type="match status" value="1"/>
</dbReference>
<evidence type="ECO:0000256" key="3">
    <source>
        <dbReference type="ARBA" id="ARBA00022741"/>
    </source>
</evidence>
<evidence type="ECO:0000256" key="5">
    <source>
        <dbReference type="ARBA" id="ARBA00023136"/>
    </source>
</evidence>
<feature type="region of interest" description="Disordered" evidence="7">
    <location>
        <begin position="18"/>
        <end position="37"/>
    </location>
</feature>
<keyword evidence="5 8" id="KW-0472">Membrane</keyword>
<evidence type="ECO:0000313" key="11">
    <source>
        <dbReference type="RefSeq" id="XP_002741362.1"/>
    </source>
</evidence>
<keyword evidence="6" id="KW-0456">Lyase</keyword>
<dbReference type="PANTHER" id="PTHR11920">
    <property type="entry name" value="GUANYLYL CYCLASE"/>
    <property type="match status" value="1"/>
</dbReference>
<evidence type="ECO:0000259" key="9">
    <source>
        <dbReference type="PROSITE" id="PS50125"/>
    </source>
</evidence>
<dbReference type="RefSeq" id="XP_002741362.1">
    <property type="nucleotide sequence ID" value="XM_002741316.1"/>
</dbReference>
<dbReference type="Gene3D" id="3.30.70.1230">
    <property type="entry name" value="Nucleotide cyclase"/>
    <property type="match status" value="1"/>
</dbReference>
<evidence type="ECO:0000256" key="7">
    <source>
        <dbReference type="SAM" id="MobiDB-lite"/>
    </source>
</evidence>
<dbReference type="InterPro" id="IPR001054">
    <property type="entry name" value="A/G_cyclase"/>
</dbReference>
<dbReference type="Pfam" id="PF00211">
    <property type="entry name" value="Guanylate_cyc"/>
    <property type="match status" value="1"/>
</dbReference>
<dbReference type="InterPro" id="IPR029787">
    <property type="entry name" value="Nucleotide_cyclase"/>
</dbReference>
<proteinExistence type="predicted"/>
<keyword evidence="4 8" id="KW-1133">Transmembrane helix</keyword>
<dbReference type="InterPro" id="IPR050401">
    <property type="entry name" value="Cyclic_nucleotide_synthase"/>
</dbReference>
<dbReference type="InterPro" id="IPR013587">
    <property type="entry name" value="Nitrate/nitrite_sensing"/>
</dbReference>
<evidence type="ECO:0000313" key="10">
    <source>
        <dbReference type="Proteomes" id="UP000694865"/>
    </source>
</evidence>
<protein>
    <submittedName>
        <fullName evidence="11">Uncharacterized protein LOC100367642</fullName>
    </submittedName>
</protein>
<evidence type="ECO:0000256" key="1">
    <source>
        <dbReference type="ARBA" id="ARBA00004370"/>
    </source>
</evidence>
<keyword evidence="3" id="KW-0547">Nucleotide-binding</keyword>
<evidence type="ECO:0000256" key="4">
    <source>
        <dbReference type="ARBA" id="ARBA00022989"/>
    </source>
</evidence>
<evidence type="ECO:0000256" key="6">
    <source>
        <dbReference type="ARBA" id="ARBA00023239"/>
    </source>
</evidence>
<gene>
    <name evidence="11" type="primary">LOC100367642</name>
</gene>
<name>A0ABM0H0A8_SACKO</name>
<accession>A0ABM0H0A8</accession>
<dbReference type="SUPFAM" id="SSF55073">
    <property type="entry name" value="Nucleotide cyclase"/>
    <property type="match status" value="1"/>
</dbReference>
<feature type="transmembrane region" description="Helical" evidence="8">
    <location>
        <begin position="75"/>
        <end position="92"/>
    </location>
</feature>
<dbReference type="CDD" id="cd07302">
    <property type="entry name" value="CHD"/>
    <property type="match status" value="1"/>
</dbReference>
<reference evidence="11" key="1">
    <citation type="submission" date="2025-08" db="UniProtKB">
        <authorList>
            <consortium name="RefSeq"/>
        </authorList>
    </citation>
    <scope>IDENTIFICATION</scope>
    <source>
        <tissue evidence="11">Testes</tissue>
    </source>
</reference>
<keyword evidence="2 8" id="KW-0812">Transmembrane</keyword>
<dbReference type="PROSITE" id="PS50125">
    <property type="entry name" value="GUANYLATE_CYCLASE_2"/>
    <property type="match status" value="1"/>
</dbReference>
<dbReference type="Gene3D" id="6.10.250.780">
    <property type="match status" value="1"/>
</dbReference>
<dbReference type="Pfam" id="PF08376">
    <property type="entry name" value="NIT"/>
    <property type="match status" value="1"/>
</dbReference>
<organism evidence="10 11">
    <name type="scientific">Saccoglossus kowalevskii</name>
    <name type="common">Acorn worm</name>
    <dbReference type="NCBI Taxonomy" id="10224"/>
    <lineage>
        <taxon>Eukaryota</taxon>
        <taxon>Metazoa</taxon>
        <taxon>Hemichordata</taxon>
        <taxon>Enteropneusta</taxon>
        <taxon>Harrimaniidae</taxon>
        <taxon>Saccoglossus</taxon>
    </lineage>
</organism>
<feature type="transmembrane region" description="Helical" evidence="8">
    <location>
        <begin position="360"/>
        <end position="382"/>
    </location>
</feature>
<dbReference type="Proteomes" id="UP000694865">
    <property type="component" value="Unplaced"/>
</dbReference>
<keyword evidence="10" id="KW-1185">Reference proteome</keyword>
<feature type="domain" description="Guanylate cyclase" evidence="9">
    <location>
        <begin position="440"/>
        <end position="561"/>
    </location>
</feature>
<evidence type="ECO:0000256" key="2">
    <source>
        <dbReference type="ARBA" id="ARBA00022692"/>
    </source>
</evidence>
<evidence type="ECO:0000256" key="8">
    <source>
        <dbReference type="SAM" id="Phobius"/>
    </source>
</evidence>
<dbReference type="PANTHER" id="PTHR11920:SF501">
    <property type="entry name" value="GUANYLATE CYCLASE 32E"/>
    <property type="match status" value="1"/>
</dbReference>
<sequence length="636" mass="72396">MPCFNLVYIPGTLLPRREKKSGRRHVNNSQSSSSFGSLKHVDDKVRKLLLQPNDIGKCQENPLTHQGKRIQLTKIVLITLVPIISLAVLAALDLQGIMSGNAVDIQVRIVIRFSRDIGVLLSRLQRERDMTALYISVIGPENTAYLTKTYPLTDSTLDELQLWPVKNNILKAVPFFRKKEDCRKHLSKHRSSIDKSNATVYDEIRCYPIGNSKRTGFWQILVAYQLLIEGNIDTGAERTLGAVFFSRGWFDPIEDYIWYLEKYNLGRTNFQVSKKYTPLVESLYTEQVHDITGSFADTIDYMRQIILNDEGSQQPNFEDAALWFDSMTVYIDILADVQTNMADEILIKLDDELKSDKNSIAVSIFLVVVVIIMCPLTLRAIWRLTADIQNYALTVASQTKALNAEKKRSKRLLHSMLPTNIAEQLMNRRAVGAQYHDKATVLFSDIVNFDRICSDSNPMQVVEYLYLVRFALHASFSAYDIVSVPGLPTNDDSNRPVAEMATAALDLLYHINFLEIPHKPRTKIKVRIGMHTGPVVAGVVGLKMPRYCLFGDTVNTASRMQSHSLPSRVHISFECRLALLEYGGYTMFDRGDIEIKGKGIMNTFWLTGKENFNIHYTPNIHDTSNKTPLWRRKYDI</sequence>
<comment type="subcellular location">
    <subcellularLocation>
        <location evidence="1">Membrane</location>
    </subcellularLocation>
</comment>
<dbReference type="GeneID" id="100367642"/>